<dbReference type="RefSeq" id="WP_345371738.1">
    <property type="nucleotide sequence ID" value="NZ_BAABKD010000011.1"/>
</dbReference>
<evidence type="ECO:0000313" key="1">
    <source>
        <dbReference type="EMBL" id="GAA5093173.1"/>
    </source>
</evidence>
<accession>A0ABP9MAE9</accession>
<comment type="caution">
    <text evidence="1">The sequence shown here is derived from an EMBL/GenBank/DDBJ whole genome shotgun (WGS) entry which is preliminary data.</text>
</comment>
<dbReference type="Proteomes" id="UP001500227">
    <property type="component" value="Unassembled WGS sequence"/>
</dbReference>
<name>A0ABP9MAE9_9BURK</name>
<sequence length="206" mass="24030">MNFALSLLIAFIMGQVLRLRYQRHHIQLLSRHLATMQLEKHMETLTTTYSRAIQEADPSRQEQIFATVTQTEQTVAAQAQRLAEAFEHEPENSTLMGVLAYNLPFLTNLFPSMKRDFRKLLYIHAAGFRYVADNVPNWDAKTRAYHFSAELYLFQHSCHWFCRSRPVADARLMVRHKVDHKKVLDSVSPPTHKAYTQWLTNTKSPQ</sequence>
<protein>
    <recommendedName>
        <fullName evidence="3">DUF4760 domain-containing protein</fullName>
    </recommendedName>
</protein>
<keyword evidence="2" id="KW-1185">Reference proteome</keyword>
<evidence type="ECO:0000313" key="2">
    <source>
        <dbReference type="Proteomes" id="UP001500227"/>
    </source>
</evidence>
<dbReference type="EMBL" id="BAABKD010000011">
    <property type="protein sequence ID" value="GAA5093173.1"/>
    <property type="molecule type" value="Genomic_DNA"/>
</dbReference>
<reference evidence="2" key="1">
    <citation type="journal article" date="2019" name="Int. J. Syst. Evol. Microbiol.">
        <title>The Global Catalogue of Microorganisms (GCM) 10K type strain sequencing project: providing services to taxonomists for standard genome sequencing and annotation.</title>
        <authorList>
            <consortium name="The Broad Institute Genomics Platform"/>
            <consortium name="The Broad Institute Genome Sequencing Center for Infectious Disease"/>
            <person name="Wu L."/>
            <person name="Ma J."/>
        </authorList>
    </citation>
    <scope>NUCLEOTIDE SEQUENCE [LARGE SCALE GENOMIC DNA]</scope>
    <source>
        <strain evidence="2">JCM 18423</strain>
    </source>
</reference>
<evidence type="ECO:0008006" key="3">
    <source>
        <dbReference type="Google" id="ProtNLM"/>
    </source>
</evidence>
<gene>
    <name evidence="1" type="ORF">GCM10023337_21640</name>
</gene>
<organism evidence="1 2">
    <name type="scientific">Paenalcaligenes hermetiae</name>
    <dbReference type="NCBI Taxonomy" id="1157987"/>
    <lineage>
        <taxon>Bacteria</taxon>
        <taxon>Pseudomonadati</taxon>
        <taxon>Pseudomonadota</taxon>
        <taxon>Betaproteobacteria</taxon>
        <taxon>Burkholderiales</taxon>
        <taxon>Alcaligenaceae</taxon>
        <taxon>Paenalcaligenes</taxon>
    </lineage>
</organism>
<proteinExistence type="predicted"/>